<dbReference type="SUPFAM" id="SSF46785">
    <property type="entry name" value="Winged helix' DNA-binding domain"/>
    <property type="match status" value="1"/>
</dbReference>
<dbReference type="InterPro" id="IPR036388">
    <property type="entry name" value="WH-like_DNA-bd_sf"/>
</dbReference>
<dbReference type="RefSeq" id="WP_229746035.1">
    <property type="nucleotide sequence ID" value="NZ_BMCU01000003.1"/>
</dbReference>
<dbReference type="AlphaFoldDB" id="A0A917D833"/>
<dbReference type="EMBL" id="BMCU01000003">
    <property type="protein sequence ID" value="GGG12177.1"/>
    <property type="molecule type" value="Genomic_DNA"/>
</dbReference>
<organism evidence="1 2">
    <name type="scientific">Rhodococcoides trifolii</name>
    <dbReference type="NCBI Taxonomy" id="908250"/>
    <lineage>
        <taxon>Bacteria</taxon>
        <taxon>Bacillati</taxon>
        <taxon>Actinomycetota</taxon>
        <taxon>Actinomycetes</taxon>
        <taxon>Mycobacteriales</taxon>
        <taxon>Nocardiaceae</taxon>
        <taxon>Rhodococcoides</taxon>
    </lineage>
</organism>
<keyword evidence="2" id="KW-1185">Reference proteome</keyword>
<dbReference type="Gene3D" id="3.40.50.720">
    <property type="entry name" value="NAD(P)-binding Rossmann-like Domain"/>
    <property type="match status" value="1"/>
</dbReference>
<gene>
    <name evidence="1" type="ORF">GCM10007304_27710</name>
</gene>
<sequence>MTLGSRKLSISPELDRHLTLLVRRDGSVQVGCTPERTRLLSPPSGVEPRTMISALRLMDGRRSVPDLYWRAAELGIDASHMTRILRELEDAALVRPRPDTDAGRRTLLVVGRGPLADAVAKGLTPGSDVGRAASALPSGPCGFDCVVLTDQLIPDPGAVTELMRSLTPHIPVRLRDGCGVVGPLVLPGHTSCLRCVDLVRCEYDREWPYLAAQLFGTTGTASSTTVAATAALAVAQVDALLTRPIGPPPTTLGRSIEVDVDRASLRQRMWPVHRLCGCTTRT</sequence>
<comment type="caution">
    <text evidence="1">The sequence shown here is derived from an EMBL/GenBank/DDBJ whole genome shotgun (WGS) entry which is preliminary data.</text>
</comment>
<name>A0A917D833_9NOCA</name>
<evidence type="ECO:0000313" key="1">
    <source>
        <dbReference type="EMBL" id="GGG12177.1"/>
    </source>
</evidence>
<reference evidence="1" key="2">
    <citation type="submission" date="2020-09" db="EMBL/GenBank/DDBJ databases">
        <authorList>
            <person name="Sun Q."/>
            <person name="Sedlacek I."/>
        </authorList>
    </citation>
    <scope>NUCLEOTIDE SEQUENCE</scope>
    <source>
        <strain evidence="1">CCM 7905</strain>
    </source>
</reference>
<evidence type="ECO:0008006" key="3">
    <source>
        <dbReference type="Google" id="ProtNLM"/>
    </source>
</evidence>
<evidence type="ECO:0000313" key="2">
    <source>
        <dbReference type="Proteomes" id="UP000654257"/>
    </source>
</evidence>
<proteinExistence type="predicted"/>
<dbReference type="Gene3D" id="1.10.10.10">
    <property type="entry name" value="Winged helix-like DNA-binding domain superfamily/Winged helix DNA-binding domain"/>
    <property type="match status" value="1"/>
</dbReference>
<accession>A0A917D833</accession>
<dbReference type="InterPro" id="IPR036390">
    <property type="entry name" value="WH_DNA-bd_sf"/>
</dbReference>
<protein>
    <recommendedName>
        <fullName evidence="3">Bacteriocin biosynthesis cyclodehydratase domain-containing protein</fullName>
    </recommendedName>
</protein>
<reference evidence="1" key="1">
    <citation type="journal article" date="2014" name="Int. J. Syst. Evol. Microbiol.">
        <title>Complete genome sequence of Corynebacterium casei LMG S-19264T (=DSM 44701T), isolated from a smear-ripened cheese.</title>
        <authorList>
            <consortium name="US DOE Joint Genome Institute (JGI-PGF)"/>
            <person name="Walter F."/>
            <person name="Albersmeier A."/>
            <person name="Kalinowski J."/>
            <person name="Ruckert C."/>
        </authorList>
    </citation>
    <scope>NUCLEOTIDE SEQUENCE</scope>
    <source>
        <strain evidence="1">CCM 7905</strain>
    </source>
</reference>
<dbReference type="Proteomes" id="UP000654257">
    <property type="component" value="Unassembled WGS sequence"/>
</dbReference>